<organism evidence="2 3">
    <name type="scientific">Gluconacetobacter tumulisoli</name>
    <dbReference type="NCBI Taxonomy" id="1286189"/>
    <lineage>
        <taxon>Bacteria</taxon>
        <taxon>Pseudomonadati</taxon>
        <taxon>Pseudomonadota</taxon>
        <taxon>Alphaproteobacteria</taxon>
        <taxon>Acetobacterales</taxon>
        <taxon>Acetobacteraceae</taxon>
        <taxon>Gluconacetobacter</taxon>
    </lineage>
</organism>
<comment type="caution">
    <text evidence="2">The sequence shown here is derived from an EMBL/GenBank/DDBJ whole genome shotgun (WGS) entry which is preliminary data.</text>
</comment>
<name>A0A7W4K732_9PROT</name>
<dbReference type="AlphaFoldDB" id="A0A7W4K732"/>
<dbReference type="RefSeq" id="WP_182957378.1">
    <property type="nucleotide sequence ID" value="NZ_JABEQM010000005.1"/>
</dbReference>
<evidence type="ECO:0000313" key="2">
    <source>
        <dbReference type="EMBL" id="MBB2201598.1"/>
    </source>
</evidence>
<evidence type="ECO:0000259" key="1">
    <source>
        <dbReference type="Pfam" id="PF18557"/>
    </source>
</evidence>
<accession>A0A7W4K732</accession>
<sequence length="80" mass="9024">MTDSAFSMFLRQNLKSLYDDTLSVPIPDALARLLEPFDEDKSGFLTAEHERGDMCQDGARIYTNTEDSGDENFPPHPSRV</sequence>
<proteinExistence type="predicted"/>
<feature type="domain" description="Anti-sigma factor NepR" evidence="1">
    <location>
        <begin position="12"/>
        <end position="39"/>
    </location>
</feature>
<dbReference type="InterPro" id="IPR041649">
    <property type="entry name" value="NepR"/>
</dbReference>
<evidence type="ECO:0000313" key="3">
    <source>
        <dbReference type="Proteomes" id="UP000578030"/>
    </source>
</evidence>
<reference evidence="2 3" key="1">
    <citation type="submission" date="2020-04" db="EMBL/GenBank/DDBJ databases">
        <title>Description of novel Gluconacetobacter.</title>
        <authorList>
            <person name="Sombolestani A."/>
        </authorList>
    </citation>
    <scope>NUCLEOTIDE SEQUENCE [LARGE SCALE GENOMIC DNA]</scope>
    <source>
        <strain evidence="2 3">LMG 27802</strain>
    </source>
</reference>
<dbReference type="Pfam" id="PF18557">
    <property type="entry name" value="NepR"/>
    <property type="match status" value="1"/>
</dbReference>
<gene>
    <name evidence="2" type="ORF">HLH28_08415</name>
</gene>
<dbReference type="EMBL" id="JABEQM010000005">
    <property type="protein sequence ID" value="MBB2201598.1"/>
    <property type="molecule type" value="Genomic_DNA"/>
</dbReference>
<keyword evidence="3" id="KW-1185">Reference proteome</keyword>
<dbReference type="Proteomes" id="UP000578030">
    <property type="component" value="Unassembled WGS sequence"/>
</dbReference>
<protein>
    <recommendedName>
        <fullName evidence="1">Anti-sigma factor NepR domain-containing protein</fullName>
    </recommendedName>
</protein>